<evidence type="ECO:0000313" key="4">
    <source>
        <dbReference type="Proteomes" id="UP000693946"/>
    </source>
</evidence>
<comment type="caution">
    <text evidence="3">The sequence shown here is derived from an EMBL/GenBank/DDBJ whole genome shotgun (WGS) entry which is preliminary data.</text>
</comment>
<reference evidence="3 4" key="1">
    <citation type="journal article" date="2021" name="Sci. Rep.">
        <title>Chromosome anchoring in Senegalese sole (Solea senegalensis) reveals sex-associated markers and genome rearrangements in flatfish.</title>
        <authorList>
            <person name="Guerrero-Cozar I."/>
            <person name="Gomez-Garrido J."/>
            <person name="Berbel C."/>
            <person name="Martinez-Blanch J.F."/>
            <person name="Alioto T."/>
            <person name="Claros M.G."/>
            <person name="Gagnaire P.A."/>
            <person name="Manchado M."/>
        </authorList>
    </citation>
    <scope>NUCLEOTIDE SEQUENCE [LARGE SCALE GENOMIC DNA]</scope>
    <source>
        <strain evidence="3">Sse05_10M</strain>
    </source>
</reference>
<sequence>MIMDIFEKCCIKIPNAVFIKEATKTETDDEVVDFLQQYGSISKFERIHDEPDSVFHHSIVVEYNSALVALRPILPYINECDSAEVTCKIFDARDQSAEPRIRGQPDPTAQHASRPSLPAMSHANLNPPEVHRYVVEHIIKNNSTMHPAQHLRAFSGRSPRSTTTDYDQTTTHGVPELNCYYKILQCPTYRVHVGPAADVIKHLRPDTPPTVYVQTIDSAYGTVKDGHERYAKFMDTFQDAGEKPCRYLQRLQVALNQAVKRGGVLNKDFDRHLLPQFCRGCWDNFLITELQ</sequence>
<dbReference type="AlphaFoldDB" id="A0AAV6SVZ8"/>
<protein>
    <recommendedName>
        <fullName evidence="2">Paraneoplastic antigen Ma-like C-terminal domain-containing protein</fullName>
    </recommendedName>
</protein>
<name>A0AAV6SVZ8_SOLSE</name>
<proteinExistence type="predicted"/>
<dbReference type="PANTHER" id="PTHR23095">
    <property type="entry name" value="PARANEOPLASTIC ANTIGEN"/>
    <property type="match status" value="1"/>
</dbReference>
<evidence type="ECO:0000313" key="3">
    <source>
        <dbReference type="EMBL" id="KAG7521183.1"/>
    </source>
</evidence>
<dbReference type="InterPro" id="IPR048270">
    <property type="entry name" value="PNMA_C"/>
</dbReference>
<evidence type="ECO:0000256" key="1">
    <source>
        <dbReference type="SAM" id="MobiDB-lite"/>
    </source>
</evidence>
<feature type="domain" description="Paraneoplastic antigen Ma-like C-terminal" evidence="2">
    <location>
        <begin position="194"/>
        <end position="278"/>
    </location>
</feature>
<organism evidence="3 4">
    <name type="scientific">Solea senegalensis</name>
    <name type="common">Senegalese sole</name>
    <dbReference type="NCBI Taxonomy" id="28829"/>
    <lineage>
        <taxon>Eukaryota</taxon>
        <taxon>Metazoa</taxon>
        <taxon>Chordata</taxon>
        <taxon>Craniata</taxon>
        <taxon>Vertebrata</taxon>
        <taxon>Euteleostomi</taxon>
        <taxon>Actinopterygii</taxon>
        <taxon>Neopterygii</taxon>
        <taxon>Teleostei</taxon>
        <taxon>Neoteleostei</taxon>
        <taxon>Acanthomorphata</taxon>
        <taxon>Carangaria</taxon>
        <taxon>Pleuronectiformes</taxon>
        <taxon>Pleuronectoidei</taxon>
        <taxon>Soleidae</taxon>
        <taxon>Solea</taxon>
    </lineage>
</organism>
<dbReference type="EMBL" id="JAGKHQ010000003">
    <property type="protein sequence ID" value="KAG7521183.1"/>
    <property type="molecule type" value="Genomic_DNA"/>
</dbReference>
<dbReference type="Proteomes" id="UP000693946">
    <property type="component" value="Linkage Group LG11"/>
</dbReference>
<feature type="region of interest" description="Disordered" evidence="1">
    <location>
        <begin position="97"/>
        <end position="123"/>
    </location>
</feature>
<dbReference type="PANTHER" id="PTHR23095:SF53">
    <property type="entry name" value="ZINC FINGER CCHC DOMAIN-CONTAINING PROTEIN 12-LIKE"/>
    <property type="match status" value="1"/>
</dbReference>
<dbReference type="Pfam" id="PF14893">
    <property type="entry name" value="PNMA"/>
    <property type="match status" value="1"/>
</dbReference>
<keyword evidence="4" id="KW-1185">Reference proteome</keyword>
<gene>
    <name evidence="3" type="ORF">JOB18_044225</name>
</gene>
<evidence type="ECO:0000259" key="2">
    <source>
        <dbReference type="Pfam" id="PF14893"/>
    </source>
</evidence>
<dbReference type="InterPro" id="IPR026523">
    <property type="entry name" value="PNMA"/>
</dbReference>
<accession>A0AAV6SVZ8</accession>